<feature type="transmembrane region" description="Helical" evidence="2">
    <location>
        <begin position="158"/>
        <end position="180"/>
    </location>
</feature>
<reference evidence="4 5" key="1">
    <citation type="submission" date="2020-03" db="EMBL/GenBank/DDBJ databases">
        <title>Sequencing the genomes of 1000 actinobacteria strains.</title>
        <authorList>
            <person name="Klenk H.-P."/>
        </authorList>
    </citation>
    <scope>NUCLEOTIDE SEQUENCE [LARGE SCALE GENOMIC DNA]</scope>
    <source>
        <strain evidence="4 5">DSM 45490</strain>
    </source>
</reference>
<dbReference type="Pfam" id="PF08239">
    <property type="entry name" value="SH3_3"/>
    <property type="match status" value="1"/>
</dbReference>
<evidence type="ECO:0000313" key="4">
    <source>
        <dbReference type="EMBL" id="NIK60868.1"/>
    </source>
</evidence>
<keyword evidence="2" id="KW-1133">Transmembrane helix</keyword>
<evidence type="ECO:0000256" key="1">
    <source>
        <dbReference type="SAM" id="MobiDB-lite"/>
    </source>
</evidence>
<keyword evidence="2" id="KW-0472">Membrane</keyword>
<protein>
    <recommendedName>
        <fullName evidence="3">SH3b domain-containing protein</fullName>
    </recommendedName>
</protein>
<accession>A0A7X5VGN0</accession>
<dbReference type="RefSeq" id="WP_167214702.1">
    <property type="nucleotide sequence ID" value="NZ_JAASRO010000001.1"/>
</dbReference>
<keyword evidence="2" id="KW-0812">Transmembrane</keyword>
<feature type="domain" description="SH3b" evidence="3">
    <location>
        <begin position="44"/>
        <end position="113"/>
    </location>
</feature>
<proteinExistence type="predicted"/>
<name>A0A7X5VGN0_9ACTN</name>
<feature type="transmembrane region" description="Helical" evidence="2">
    <location>
        <begin position="7"/>
        <end position="33"/>
    </location>
</feature>
<dbReference type="Gene3D" id="2.30.30.40">
    <property type="entry name" value="SH3 Domains"/>
    <property type="match status" value="1"/>
</dbReference>
<feature type="region of interest" description="Disordered" evidence="1">
    <location>
        <begin position="279"/>
        <end position="301"/>
    </location>
</feature>
<evidence type="ECO:0000259" key="3">
    <source>
        <dbReference type="SMART" id="SM00287"/>
    </source>
</evidence>
<feature type="compositionally biased region" description="Basic residues" evidence="1">
    <location>
        <begin position="285"/>
        <end position="301"/>
    </location>
</feature>
<feature type="transmembrane region" description="Helical" evidence="2">
    <location>
        <begin position="118"/>
        <end position="138"/>
    </location>
</feature>
<comment type="caution">
    <text evidence="4">The sequence shown here is derived from an EMBL/GenBank/DDBJ whole genome shotgun (WGS) entry which is preliminary data.</text>
</comment>
<dbReference type="AlphaFoldDB" id="A0A7X5VGN0"/>
<dbReference type="EMBL" id="JAASRO010000001">
    <property type="protein sequence ID" value="NIK60868.1"/>
    <property type="molecule type" value="Genomic_DNA"/>
</dbReference>
<dbReference type="InterPro" id="IPR003646">
    <property type="entry name" value="SH3-like_bac-type"/>
</dbReference>
<keyword evidence="5" id="KW-1185">Reference proteome</keyword>
<dbReference type="SMART" id="SM00287">
    <property type="entry name" value="SH3b"/>
    <property type="match status" value="1"/>
</dbReference>
<evidence type="ECO:0000313" key="5">
    <source>
        <dbReference type="Proteomes" id="UP000555407"/>
    </source>
</evidence>
<evidence type="ECO:0000256" key="2">
    <source>
        <dbReference type="SAM" id="Phobius"/>
    </source>
</evidence>
<organism evidence="4 5">
    <name type="scientific">Kribbella shirazensis</name>
    <dbReference type="NCBI Taxonomy" id="1105143"/>
    <lineage>
        <taxon>Bacteria</taxon>
        <taxon>Bacillati</taxon>
        <taxon>Actinomycetota</taxon>
        <taxon>Actinomycetes</taxon>
        <taxon>Propionibacteriales</taxon>
        <taxon>Kribbellaceae</taxon>
        <taxon>Kribbella</taxon>
    </lineage>
</organism>
<gene>
    <name evidence="4" type="ORF">BJY22_006585</name>
</gene>
<sequence length="301" mass="32670">MRILRVVGLIVAGLVSLGALLTVLFLALAAYGYGFAGVPDVTGAQVSYVRKEAIVRTCPSTACAQTETLHENQQVTVVREVQGEFTRDSSTWVEIKYGPETRFVHSSLLTSTSNDEQYRFWGGVSLATVGVMLVVAVVARTSMMKQWVDRRIGSVEVLLPLVVLGGGIAVGAVGFLYSRIGGTTVPDFVGDALVNIGAGLIGSAATFILFQSLFSGRVVERPRFDEREAQLAQRLDRLEALMVVGASSPESVDDRHLTMLSKLAQDVGRLRHDVRLVQQRPNGTGRRRGPLRSRRNRATGE</sequence>
<dbReference type="Proteomes" id="UP000555407">
    <property type="component" value="Unassembled WGS sequence"/>
</dbReference>
<feature type="transmembrane region" description="Helical" evidence="2">
    <location>
        <begin position="192"/>
        <end position="214"/>
    </location>
</feature>